<dbReference type="EMBL" id="JAYMGO010000011">
    <property type="protein sequence ID" value="KAL1265571.1"/>
    <property type="molecule type" value="Genomic_DNA"/>
</dbReference>
<dbReference type="InterPro" id="IPR008906">
    <property type="entry name" value="HATC_C_dom"/>
</dbReference>
<dbReference type="PANTHER" id="PTHR46289">
    <property type="entry name" value="52 KDA REPRESSOR OF THE INHIBITOR OF THE PROTEIN KINASE-LIKE PROTEIN-RELATED"/>
    <property type="match status" value="1"/>
</dbReference>
<evidence type="ECO:0000313" key="2">
    <source>
        <dbReference type="EMBL" id="KAL1265571.1"/>
    </source>
</evidence>
<feature type="domain" description="HAT C-terminal dimerisation" evidence="1">
    <location>
        <begin position="22"/>
        <end position="77"/>
    </location>
</feature>
<protein>
    <recommendedName>
        <fullName evidence="1">HAT C-terminal dimerisation domain-containing protein</fullName>
    </recommendedName>
</protein>
<evidence type="ECO:0000313" key="3">
    <source>
        <dbReference type="Proteomes" id="UP001558613"/>
    </source>
</evidence>
<dbReference type="Proteomes" id="UP001558613">
    <property type="component" value="Unassembled WGS sequence"/>
</dbReference>
<gene>
    <name evidence="2" type="ORF">QQF64_003598</name>
</gene>
<organism evidence="2 3">
    <name type="scientific">Cirrhinus molitorella</name>
    <name type="common">mud carp</name>
    <dbReference type="NCBI Taxonomy" id="172907"/>
    <lineage>
        <taxon>Eukaryota</taxon>
        <taxon>Metazoa</taxon>
        <taxon>Chordata</taxon>
        <taxon>Craniata</taxon>
        <taxon>Vertebrata</taxon>
        <taxon>Euteleostomi</taxon>
        <taxon>Actinopterygii</taxon>
        <taxon>Neopterygii</taxon>
        <taxon>Teleostei</taxon>
        <taxon>Ostariophysi</taxon>
        <taxon>Cypriniformes</taxon>
        <taxon>Cyprinidae</taxon>
        <taxon>Labeoninae</taxon>
        <taxon>Labeonini</taxon>
        <taxon>Cirrhinus</taxon>
    </lineage>
</organism>
<evidence type="ECO:0000259" key="1">
    <source>
        <dbReference type="Pfam" id="PF05699"/>
    </source>
</evidence>
<dbReference type="Pfam" id="PF05699">
    <property type="entry name" value="Dimer_Tnp_hAT"/>
    <property type="match status" value="1"/>
</dbReference>
<keyword evidence="3" id="KW-1185">Reference proteome</keyword>
<reference evidence="2 3" key="1">
    <citation type="submission" date="2023-09" db="EMBL/GenBank/DDBJ databases">
        <authorList>
            <person name="Wang M."/>
        </authorList>
    </citation>
    <scope>NUCLEOTIDE SEQUENCE [LARGE SCALE GENOMIC DNA]</scope>
    <source>
        <strain evidence="2">GT-2023</strain>
        <tissue evidence="2">Liver</tissue>
    </source>
</reference>
<sequence>MNLVKLHLPYSSTEFVKEALLTGFYPNFEKLFKLALTLPVGTATCERSFLAMRRVRNWMRSTMGQERLSSLSLLHIECDITTELNNEDIINAYDARSKRRILLH</sequence>
<comment type="caution">
    <text evidence="2">The sequence shown here is derived from an EMBL/GenBank/DDBJ whole genome shotgun (WGS) entry which is preliminary data.</text>
</comment>
<dbReference type="PANTHER" id="PTHR46289:SF14">
    <property type="entry name" value="DUF4371 DOMAIN-CONTAINING PROTEIN"/>
    <property type="match status" value="1"/>
</dbReference>
<name>A0ABR3MLR8_9TELE</name>
<accession>A0ABR3MLR8</accession>
<dbReference type="InterPro" id="IPR052958">
    <property type="entry name" value="IFN-induced_PKR_regulator"/>
</dbReference>
<proteinExistence type="predicted"/>